<accession>A0ABT3PLI3</accession>
<comment type="caution">
    <text evidence="1">The sequence shown here is derived from an EMBL/GenBank/DDBJ whole genome shotgun (WGS) entry which is preliminary data.</text>
</comment>
<gene>
    <name evidence="1" type="ORF">J6I44_07865</name>
</gene>
<keyword evidence="2" id="KW-1185">Reference proteome</keyword>
<reference evidence="1 2" key="1">
    <citation type="submission" date="2021-03" db="EMBL/GenBank/DDBJ databases">
        <title>Aliifodinibius sp. nov., a new bacterium isolated from saline soil.</title>
        <authorList>
            <person name="Galisteo C."/>
            <person name="De La Haba R."/>
            <person name="Sanchez-Porro C."/>
            <person name="Ventosa A."/>
        </authorList>
    </citation>
    <scope>NUCLEOTIDE SEQUENCE [LARGE SCALE GENOMIC DNA]</scope>
    <source>
        <strain evidence="1 2">1BSP15-2V2</strain>
    </source>
</reference>
<dbReference type="Gene3D" id="3.40.50.300">
    <property type="entry name" value="P-loop containing nucleotide triphosphate hydrolases"/>
    <property type="match status" value="1"/>
</dbReference>
<name>A0ABT3PLI3_9BACT</name>
<protein>
    <recommendedName>
        <fullName evidence="3">Sulfotransferase family protein</fullName>
    </recommendedName>
</protein>
<evidence type="ECO:0000313" key="1">
    <source>
        <dbReference type="EMBL" id="MCW9706769.1"/>
    </source>
</evidence>
<evidence type="ECO:0000313" key="2">
    <source>
        <dbReference type="Proteomes" id="UP001207918"/>
    </source>
</evidence>
<dbReference type="EMBL" id="JAGGJA010000004">
    <property type="protein sequence ID" value="MCW9706769.1"/>
    <property type="molecule type" value="Genomic_DNA"/>
</dbReference>
<organism evidence="1 2">
    <name type="scientific">Fodinibius salsisoli</name>
    <dbReference type="NCBI Taxonomy" id="2820877"/>
    <lineage>
        <taxon>Bacteria</taxon>
        <taxon>Pseudomonadati</taxon>
        <taxon>Balneolota</taxon>
        <taxon>Balneolia</taxon>
        <taxon>Balneolales</taxon>
        <taxon>Balneolaceae</taxon>
        <taxon>Fodinibius</taxon>
    </lineage>
</organism>
<sequence length="244" mass="28732">MKEYCSCEKKIPECEIWSEVLKIWEAEREITYEKFQELHWHFERKKTFFRTLFNHYWPSAAFKDYLQATLQLFQAIKKVTGCSLIIDSSKSPQRIAILSKIVNLKVVHLCRDFTGVLNSFKGSPQKDLKAGIEESRPPGRTWKVMLDWVFTNMAIEIFCLGTDSQKVFYQKYVSDPAVLQKIHPILKRIDAERSFSASHMMAGNKLRLKDNIKINPKVGFRYDKLDTRLFKFGKLLDNLFPYWS</sequence>
<dbReference type="RefSeq" id="WP_265765502.1">
    <property type="nucleotide sequence ID" value="NZ_JAGGJA010000004.1"/>
</dbReference>
<dbReference type="Proteomes" id="UP001207918">
    <property type="component" value="Unassembled WGS sequence"/>
</dbReference>
<dbReference type="InterPro" id="IPR027417">
    <property type="entry name" value="P-loop_NTPase"/>
</dbReference>
<proteinExistence type="predicted"/>
<evidence type="ECO:0008006" key="3">
    <source>
        <dbReference type="Google" id="ProtNLM"/>
    </source>
</evidence>